<dbReference type="PANTHER" id="PTHR30521:SF0">
    <property type="entry name" value="DYP-TYPE PEROXIDASE FAMILY PROTEIN"/>
    <property type="match status" value="1"/>
</dbReference>
<evidence type="ECO:0008006" key="11">
    <source>
        <dbReference type="Google" id="ProtNLM"/>
    </source>
</evidence>
<dbReference type="Proteomes" id="UP001336250">
    <property type="component" value="Unassembled WGS sequence"/>
</dbReference>
<protein>
    <recommendedName>
        <fullName evidence="11">Peroxidase</fullName>
    </recommendedName>
</protein>
<evidence type="ECO:0000256" key="5">
    <source>
        <dbReference type="ARBA" id="ARBA00023004"/>
    </source>
</evidence>
<keyword evidence="10" id="KW-1185">Reference proteome</keyword>
<evidence type="ECO:0000256" key="3">
    <source>
        <dbReference type="ARBA" id="ARBA00022723"/>
    </source>
</evidence>
<dbReference type="PROSITE" id="PS51404">
    <property type="entry name" value="DYP_PEROXIDASE"/>
    <property type="match status" value="1"/>
</dbReference>
<comment type="caution">
    <text evidence="9">The sequence shown here is derived from an EMBL/GenBank/DDBJ whole genome shotgun (WGS) entry which is preliminary data.</text>
</comment>
<accession>A0AAW9QDC0</accession>
<keyword evidence="2" id="KW-0575">Peroxidase</keyword>
<keyword evidence="5" id="KW-0408">Iron</keyword>
<dbReference type="GO" id="GO:0004601">
    <property type="term" value="F:peroxidase activity"/>
    <property type="evidence" value="ECO:0007669"/>
    <property type="project" value="UniProtKB-KW"/>
</dbReference>
<comment type="cofactor">
    <cofactor evidence="1">
        <name>heme b</name>
        <dbReference type="ChEBI" id="CHEBI:60344"/>
    </cofactor>
</comment>
<dbReference type="InterPro" id="IPR011008">
    <property type="entry name" value="Dimeric_a/b-barrel"/>
</dbReference>
<keyword evidence="3" id="KW-0479">Metal-binding</keyword>
<dbReference type="GO" id="GO:0046872">
    <property type="term" value="F:metal ion binding"/>
    <property type="evidence" value="ECO:0007669"/>
    <property type="project" value="UniProtKB-KW"/>
</dbReference>
<dbReference type="InterPro" id="IPR006314">
    <property type="entry name" value="Dyp_peroxidase"/>
</dbReference>
<dbReference type="SUPFAM" id="SSF54909">
    <property type="entry name" value="Dimeric alpha+beta barrel"/>
    <property type="match status" value="1"/>
</dbReference>
<evidence type="ECO:0000256" key="4">
    <source>
        <dbReference type="ARBA" id="ARBA00023002"/>
    </source>
</evidence>
<dbReference type="PANTHER" id="PTHR30521">
    <property type="entry name" value="DEFERROCHELATASE/PEROXIDASE"/>
    <property type="match status" value="1"/>
</dbReference>
<dbReference type="GO" id="GO:0005829">
    <property type="term" value="C:cytosol"/>
    <property type="evidence" value="ECO:0007669"/>
    <property type="project" value="TreeGrafter"/>
</dbReference>
<keyword evidence="4" id="KW-0560">Oxidoreductase</keyword>
<evidence type="ECO:0000256" key="6">
    <source>
        <dbReference type="SAM" id="MobiDB-lite"/>
    </source>
</evidence>
<feature type="domain" description="Dyp-type peroxidase C-terminal" evidence="7">
    <location>
        <begin position="312"/>
        <end position="391"/>
    </location>
</feature>
<evidence type="ECO:0000256" key="1">
    <source>
        <dbReference type="ARBA" id="ARBA00001970"/>
    </source>
</evidence>
<evidence type="ECO:0000313" key="9">
    <source>
        <dbReference type="EMBL" id="MEF7615180.1"/>
    </source>
</evidence>
<evidence type="ECO:0000259" key="7">
    <source>
        <dbReference type="Pfam" id="PF20628"/>
    </source>
</evidence>
<evidence type="ECO:0000259" key="8">
    <source>
        <dbReference type="Pfam" id="PF21105"/>
    </source>
</evidence>
<feature type="domain" description="DyP dimeric alpha+beta barrel" evidence="8">
    <location>
        <begin position="85"/>
        <end position="157"/>
    </location>
</feature>
<dbReference type="InterPro" id="IPR049509">
    <property type="entry name" value="DyP_N"/>
</dbReference>
<sequence length="449" mass="48537">MPEGRASRADARLQPLLRDLQGNILRGHGRERCALILLRFHCAPREARRWVSAFGGWVETAAVQFAGGNAYELPGAAPFWGFYLSAAGYRHLGVPQALQPADPAFQAGMRAAAQRLGDPSPDTWDADLQHELHAMVLLAHAEAPRLQQEQARLVASLDGIAHWSVEQGQAHQRKHRDGLLPAYRFVEHFGFADGRSQPLFFEEDLAEDLEGAAAHVHHDPSAPLSLVLAPDAAGGAQAFGSYLVWRKLEQDVRGFHRALRALAQTHPDARGDAARAGALMVGRYPDGSPLQPPGAADTGRPGEVNDFDFSGDAEGRHCPFSAHIRRINPRDGQGRDERIVRRGISYGTVPQTFDELAAAPLEALPEGGVGLQFMCFQSAIGMQFERLQQRANVQAEGDGPDAIAGTAAGGSLRWPAGPAGFQSFVTLKGGEYFHAPARSVLTRMVHLPG</sequence>
<name>A0AAW9QDC0_9BURK</name>
<evidence type="ECO:0000256" key="2">
    <source>
        <dbReference type="ARBA" id="ARBA00022559"/>
    </source>
</evidence>
<dbReference type="Pfam" id="PF21105">
    <property type="entry name" value="DyP_N"/>
    <property type="match status" value="1"/>
</dbReference>
<reference evidence="9 10" key="1">
    <citation type="submission" date="2024-02" db="EMBL/GenBank/DDBJ databases">
        <title>Genome sequence of Aquincola sp. MAHUQ-54.</title>
        <authorList>
            <person name="Huq M.A."/>
        </authorList>
    </citation>
    <scope>NUCLEOTIDE SEQUENCE [LARGE SCALE GENOMIC DNA]</scope>
    <source>
        <strain evidence="9 10">MAHUQ-54</strain>
    </source>
</reference>
<evidence type="ECO:0000313" key="10">
    <source>
        <dbReference type="Proteomes" id="UP001336250"/>
    </source>
</evidence>
<dbReference type="Pfam" id="PF20628">
    <property type="entry name" value="Dyp_perox_C"/>
    <property type="match status" value="1"/>
</dbReference>
<organism evidence="9 10">
    <name type="scientific">Aquincola agrisoli</name>
    <dbReference type="NCBI Taxonomy" id="3119538"/>
    <lineage>
        <taxon>Bacteria</taxon>
        <taxon>Pseudomonadati</taxon>
        <taxon>Pseudomonadota</taxon>
        <taxon>Betaproteobacteria</taxon>
        <taxon>Burkholderiales</taxon>
        <taxon>Sphaerotilaceae</taxon>
        <taxon>Aquincola</taxon>
    </lineage>
</organism>
<dbReference type="AlphaFoldDB" id="A0AAW9QDC0"/>
<proteinExistence type="predicted"/>
<dbReference type="GO" id="GO:0020037">
    <property type="term" value="F:heme binding"/>
    <property type="evidence" value="ECO:0007669"/>
    <property type="project" value="InterPro"/>
</dbReference>
<feature type="region of interest" description="Disordered" evidence="6">
    <location>
        <begin position="282"/>
        <end position="307"/>
    </location>
</feature>
<gene>
    <name evidence="9" type="ORF">V4F39_14760</name>
</gene>
<dbReference type="EMBL" id="JAZIBG010000028">
    <property type="protein sequence ID" value="MEF7615180.1"/>
    <property type="molecule type" value="Genomic_DNA"/>
</dbReference>
<dbReference type="InterPro" id="IPR048328">
    <property type="entry name" value="Dyp_perox_C"/>
</dbReference>